<organism evidence="4 5">
    <name type="scientific">Actinomadura litoris</name>
    <dbReference type="NCBI Taxonomy" id="2678616"/>
    <lineage>
        <taxon>Bacteria</taxon>
        <taxon>Bacillati</taxon>
        <taxon>Actinomycetota</taxon>
        <taxon>Actinomycetes</taxon>
        <taxon>Streptosporangiales</taxon>
        <taxon>Thermomonosporaceae</taxon>
        <taxon>Actinomadura</taxon>
    </lineage>
</organism>
<keyword evidence="1" id="KW-0067">ATP-binding</keyword>
<dbReference type="Pfam" id="PF01580">
    <property type="entry name" value="FtsK_SpoIIIE"/>
    <property type="match status" value="1"/>
</dbReference>
<keyword evidence="1" id="KW-0547">Nucleotide-binding</keyword>
<evidence type="ECO:0000256" key="2">
    <source>
        <dbReference type="SAM" id="MobiDB-lite"/>
    </source>
</evidence>
<dbReference type="Gene3D" id="3.40.50.300">
    <property type="entry name" value="P-loop containing nucleotide triphosphate hydrolases"/>
    <property type="match status" value="1"/>
</dbReference>
<dbReference type="InterPro" id="IPR002543">
    <property type="entry name" value="FtsK_dom"/>
</dbReference>
<comment type="caution">
    <text evidence="4">The sequence shown here is derived from an EMBL/GenBank/DDBJ whole genome shotgun (WGS) entry which is preliminary data.</text>
</comment>
<accession>A0A7K1LAI8</accession>
<dbReference type="Proteomes" id="UP000432015">
    <property type="component" value="Unassembled WGS sequence"/>
</dbReference>
<gene>
    <name evidence="4" type="ORF">GNZ18_33345</name>
</gene>
<dbReference type="PROSITE" id="PS50901">
    <property type="entry name" value="FTSK"/>
    <property type="match status" value="1"/>
</dbReference>
<feature type="domain" description="FtsK" evidence="3">
    <location>
        <begin position="270"/>
        <end position="466"/>
    </location>
</feature>
<dbReference type="InterPro" id="IPR027417">
    <property type="entry name" value="P-loop_NTPase"/>
</dbReference>
<evidence type="ECO:0000256" key="1">
    <source>
        <dbReference type="PROSITE-ProRule" id="PRU00289"/>
    </source>
</evidence>
<evidence type="ECO:0000313" key="4">
    <source>
        <dbReference type="EMBL" id="MUN41442.1"/>
    </source>
</evidence>
<protein>
    <recommendedName>
        <fullName evidence="3">FtsK domain-containing protein</fullName>
    </recommendedName>
</protein>
<feature type="region of interest" description="Disordered" evidence="2">
    <location>
        <begin position="555"/>
        <end position="597"/>
    </location>
</feature>
<evidence type="ECO:0000313" key="5">
    <source>
        <dbReference type="Proteomes" id="UP000432015"/>
    </source>
</evidence>
<name>A0A7K1LAI8_9ACTN</name>
<dbReference type="EMBL" id="WOFH01000014">
    <property type="protein sequence ID" value="MUN41442.1"/>
    <property type="molecule type" value="Genomic_DNA"/>
</dbReference>
<evidence type="ECO:0000259" key="3">
    <source>
        <dbReference type="PROSITE" id="PS50901"/>
    </source>
</evidence>
<feature type="binding site" evidence="1">
    <location>
        <begin position="297"/>
        <end position="304"/>
    </location>
    <ligand>
        <name>ATP</name>
        <dbReference type="ChEBI" id="CHEBI:30616"/>
    </ligand>
</feature>
<dbReference type="GO" id="GO:0003677">
    <property type="term" value="F:DNA binding"/>
    <property type="evidence" value="ECO:0007669"/>
    <property type="project" value="InterPro"/>
</dbReference>
<reference evidence="4 5" key="1">
    <citation type="submission" date="2019-11" db="EMBL/GenBank/DDBJ databases">
        <authorList>
            <person name="Cao P."/>
        </authorList>
    </citation>
    <scope>NUCLEOTIDE SEQUENCE [LARGE SCALE GENOMIC DNA]</scope>
    <source>
        <strain evidence="4 5">NEAU-AAG5</strain>
    </source>
</reference>
<dbReference type="GO" id="GO:0005524">
    <property type="term" value="F:ATP binding"/>
    <property type="evidence" value="ECO:0007669"/>
    <property type="project" value="UniProtKB-UniRule"/>
</dbReference>
<keyword evidence="5" id="KW-1185">Reference proteome</keyword>
<proteinExistence type="predicted"/>
<feature type="region of interest" description="Disordered" evidence="2">
    <location>
        <begin position="478"/>
        <end position="498"/>
    </location>
</feature>
<sequence length="735" mass="78544">MGGVDWRWRHGTVSGPLHATIALATAYEVGTLPVLDVSPEWVLIGGATAAGVTSWRAAHDGRSWLGLGYRIAGISGSTLWLAQAVTTGWTATLGWTLAAGAVTAAGLARPIRARDRVVAERHAAQEAAASVAAVDAAEQERLTGIAGEWVTRIERVTQIVLRPLDPRTGKRPPVQQVVVAVEHWMFPGPGGVERCTGYTLELVLPTTGVTWQTLSNYQDNLAAAADLPQGCGVEIGPGRSRRRALIEVSIVDALRDDIALPLPTEPRTINNPIPVGVVRNGAQADVPLRYSCAVLVGATGSGKSNELQTIVAGLLSCHDVLVLVIDYNGGGVALPWLSPWVDGTIARSPILWVADNEHEAIMMCDWLIAAIEHRKRAYHAANQARDDDKLAATPATPQLVLVTDEAGATGREVTKRIAQISDRGRAAAVRTVTCALRALSEYIPTEVLAQAQVRIGMKVNDRKELGYLYDWAGGRGGPSPEDAPHTGYGHVRSGQEPPRVFKGYRTSPSMIRAVAVAQDAWRPELDEVTLRMSAEWQRVFEERWQRSAHLLAAAGGRMPVPSAGGGSPERRERQAPTGRGALPPTPPDGPDAGSKFAGLNDALADLDAAAERLRNATPDTPAGPRDDAADAAAFEAIVAYEVVVPELVVRVLAAMGSAERMHTRQIAEKIGSRAESLGGLLSQLDIRPLKSDFTVDGRRGRGYERAEVEAAAERIRSGELVPPEEVARWRPDAPA</sequence>
<dbReference type="SUPFAM" id="SSF52540">
    <property type="entry name" value="P-loop containing nucleoside triphosphate hydrolases"/>
    <property type="match status" value="1"/>
</dbReference>
<dbReference type="AlphaFoldDB" id="A0A7K1LAI8"/>
<dbReference type="RefSeq" id="WP_156220613.1">
    <property type="nucleotide sequence ID" value="NZ_WOFH01000014.1"/>
</dbReference>